<keyword evidence="3" id="KW-1185">Reference proteome</keyword>
<feature type="region of interest" description="Disordered" evidence="1">
    <location>
        <begin position="29"/>
        <end position="61"/>
    </location>
</feature>
<proteinExistence type="predicted"/>
<evidence type="ECO:0000256" key="1">
    <source>
        <dbReference type="SAM" id="MobiDB-lite"/>
    </source>
</evidence>
<dbReference type="Proteomes" id="UP001396334">
    <property type="component" value="Unassembled WGS sequence"/>
</dbReference>
<comment type="caution">
    <text evidence="2">The sequence shown here is derived from an EMBL/GenBank/DDBJ whole genome shotgun (WGS) entry which is preliminary data.</text>
</comment>
<evidence type="ECO:0000313" key="2">
    <source>
        <dbReference type="EMBL" id="KAK8998022.1"/>
    </source>
</evidence>
<organism evidence="2 3">
    <name type="scientific">Hibiscus sabdariffa</name>
    <name type="common">roselle</name>
    <dbReference type="NCBI Taxonomy" id="183260"/>
    <lineage>
        <taxon>Eukaryota</taxon>
        <taxon>Viridiplantae</taxon>
        <taxon>Streptophyta</taxon>
        <taxon>Embryophyta</taxon>
        <taxon>Tracheophyta</taxon>
        <taxon>Spermatophyta</taxon>
        <taxon>Magnoliopsida</taxon>
        <taxon>eudicotyledons</taxon>
        <taxon>Gunneridae</taxon>
        <taxon>Pentapetalae</taxon>
        <taxon>rosids</taxon>
        <taxon>malvids</taxon>
        <taxon>Malvales</taxon>
        <taxon>Malvaceae</taxon>
        <taxon>Malvoideae</taxon>
        <taxon>Hibiscus</taxon>
    </lineage>
</organism>
<evidence type="ECO:0000313" key="3">
    <source>
        <dbReference type="Proteomes" id="UP001396334"/>
    </source>
</evidence>
<accession>A0ABR2QBH1</accession>
<sequence>MEVLMQPIQKRIQQWSLCLYQLLPTGATTAGPGPGPVPGPTTSLHIGMDNWGTPASSNVPAMHTEVSSTPVAGGIVTPASLDTVQSQLWLQLLSP</sequence>
<reference evidence="2 3" key="1">
    <citation type="journal article" date="2024" name="G3 (Bethesda)">
        <title>Genome assembly of Hibiscus sabdariffa L. provides insights into metabolisms of medicinal natural products.</title>
        <authorList>
            <person name="Kim T."/>
        </authorList>
    </citation>
    <scope>NUCLEOTIDE SEQUENCE [LARGE SCALE GENOMIC DNA]</scope>
    <source>
        <strain evidence="2">TK-2024</strain>
        <tissue evidence="2">Old leaves</tissue>
    </source>
</reference>
<gene>
    <name evidence="2" type="ORF">V6N11_012555</name>
</gene>
<dbReference type="EMBL" id="JBBPBN010000042">
    <property type="protein sequence ID" value="KAK8998022.1"/>
    <property type="molecule type" value="Genomic_DNA"/>
</dbReference>
<protein>
    <submittedName>
        <fullName evidence="2">Uncharacterized protein</fullName>
    </submittedName>
</protein>
<dbReference type="Pfam" id="PF16596">
    <property type="entry name" value="MFMR_assoc"/>
    <property type="match status" value="1"/>
</dbReference>
<name>A0ABR2QBH1_9ROSI</name>